<comment type="caution">
    <text evidence="2">The sequence shown here is derived from an EMBL/GenBank/DDBJ whole genome shotgun (WGS) entry which is preliminary data.</text>
</comment>
<dbReference type="PANTHER" id="PTHR33627">
    <property type="entry name" value="TRANSPOSASE"/>
    <property type="match status" value="1"/>
</dbReference>
<dbReference type="HOGENOM" id="CLU_084153_0_0_5"/>
<gene>
    <name evidence="2" type="ORF">HMPREF9695_04461</name>
</gene>
<dbReference type="InterPro" id="IPR038721">
    <property type="entry name" value="IS701-like_DDE_dom"/>
</dbReference>
<name>K8NZB2_9BRAD</name>
<dbReference type="PATRIC" id="fig|883078.3.peg.4604"/>
<dbReference type="eggNOG" id="COG5659">
    <property type="taxonomic scope" value="Bacteria"/>
</dbReference>
<dbReference type="Proteomes" id="UP000001096">
    <property type="component" value="Unassembled WGS sequence"/>
</dbReference>
<dbReference type="AlphaFoldDB" id="K8NZB2"/>
<dbReference type="Pfam" id="PF13546">
    <property type="entry name" value="DDE_5"/>
    <property type="match status" value="1"/>
</dbReference>
<reference evidence="2 3" key="1">
    <citation type="submission" date="2012-04" db="EMBL/GenBank/DDBJ databases">
        <title>The Genome Sequence of Afipia broomeae ATCC 49717.</title>
        <authorList>
            <consortium name="The Broad Institute Genome Sequencing Platform"/>
            <person name="Earl A."/>
            <person name="Ward D."/>
            <person name="Feldgarden M."/>
            <person name="Gevers D."/>
            <person name="Huys G."/>
            <person name="Walker B."/>
            <person name="Young S.K."/>
            <person name="Zeng Q."/>
            <person name="Gargeya S."/>
            <person name="Fitzgerald M."/>
            <person name="Haas B."/>
            <person name="Abouelleil A."/>
            <person name="Alvarado L."/>
            <person name="Arachchi H.M."/>
            <person name="Berlin A."/>
            <person name="Chapman S.B."/>
            <person name="Goldberg J."/>
            <person name="Griggs A."/>
            <person name="Gujja S."/>
            <person name="Hansen M."/>
            <person name="Howarth C."/>
            <person name="Imamovic A."/>
            <person name="Larimer J."/>
            <person name="McCowen C."/>
            <person name="Montmayeur A."/>
            <person name="Murphy C."/>
            <person name="Neiman D."/>
            <person name="Pearson M."/>
            <person name="Priest M."/>
            <person name="Roberts A."/>
            <person name="Saif S."/>
            <person name="Shea T."/>
            <person name="Sisk P."/>
            <person name="Sykes S."/>
            <person name="Wortman J."/>
            <person name="Nusbaum C."/>
            <person name="Birren B."/>
        </authorList>
    </citation>
    <scope>NUCLEOTIDE SEQUENCE [LARGE SCALE GENOMIC DNA]</scope>
    <source>
        <strain evidence="2 3">ATCC 49717</strain>
    </source>
</reference>
<feature type="domain" description="Transposase IS701-like DDE" evidence="1">
    <location>
        <begin position="7"/>
        <end position="116"/>
    </location>
</feature>
<dbReference type="InterPro" id="IPR039365">
    <property type="entry name" value="IS701-like"/>
</dbReference>
<proteinExistence type="predicted"/>
<evidence type="ECO:0000259" key="1">
    <source>
        <dbReference type="Pfam" id="PF13546"/>
    </source>
</evidence>
<evidence type="ECO:0000313" key="3">
    <source>
        <dbReference type="Proteomes" id="UP000001096"/>
    </source>
</evidence>
<dbReference type="EMBL" id="AGWX01000005">
    <property type="protein sequence ID" value="EKS34551.1"/>
    <property type="molecule type" value="Genomic_DNA"/>
</dbReference>
<sequence length="213" mass="23591">MPEIWRKARTKPEMALEEIDRLTAVGVRFGTVLADAGYGLSAPFRQGLSARKLLWTVGIPRHQKVYPIDVSLIFPVAGHGRPRKNPIPDTLSIPAETMLADASWTSLSWRIGTKGPLEAAFAATRIRVADGEPQRILVKGQQHMPGEEAWLIGELRSSGERKYYLSNLPGDTELKTLAASIKARWVCEQAHQQMKEELGLDHIEGGKGSTDMR</sequence>
<protein>
    <recommendedName>
        <fullName evidence="1">Transposase IS701-like DDE domain-containing protein</fullName>
    </recommendedName>
</protein>
<evidence type="ECO:0000313" key="2">
    <source>
        <dbReference type="EMBL" id="EKS34551.1"/>
    </source>
</evidence>
<accession>K8NZB2</accession>
<keyword evidence="3" id="KW-1185">Reference proteome</keyword>
<organism evidence="2 3">
    <name type="scientific">Afipia broomeae ATCC 49717</name>
    <dbReference type="NCBI Taxonomy" id="883078"/>
    <lineage>
        <taxon>Bacteria</taxon>
        <taxon>Pseudomonadati</taxon>
        <taxon>Pseudomonadota</taxon>
        <taxon>Alphaproteobacteria</taxon>
        <taxon>Hyphomicrobiales</taxon>
        <taxon>Nitrobacteraceae</taxon>
        <taxon>Afipia</taxon>
    </lineage>
</organism>
<dbReference type="PANTHER" id="PTHR33627:SF1">
    <property type="entry name" value="TRANSPOSASE"/>
    <property type="match status" value="1"/>
</dbReference>